<evidence type="ECO:0000256" key="1">
    <source>
        <dbReference type="ARBA" id="ARBA00010652"/>
    </source>
</evidence>
<evidence type="ECO:0000259" key="3">
    <source>
        <dbReference type="Pfam" id="PF00823"/>
    </source>
</evidence>
<dbReference type="Pfam" id="PF00823">
    <property type="entry name" value="PPE"/>
    <property type="match status" value="1"/>
</dbReference>
<accession>A0A5M7C1R0</accession>
<dbReference type="AlphaFoldDB" id="A0A5M7C1R0"/>
<reference evidence="4 5" key="1">
    <citation type="submission" date="2019-09" db="EMBL/GenBank/DDBJ databases">
        <title>Draft genome sequence of the thermophilic Saccharopolyspora hirsuta VKM Ac-666T.</title>
        <authorList>
            <person name="Lobastova T.G."/>
            <person name="Fokina V."/>
            <person name="Bragin E.Y."/>
            <person name="Shtratnikova V.Y."/>
            <person name="Starodumova I.P."/>
            <person name="Tarlachkov S.V."/>
            <person name="Donova M.V."/>
        </authorList>
    </citation>
    <scope>NUCLEOTIDE SEQUENCE [LARGE SCALE GENOMIC DNA]</scope>
    <source>
        <strain evidence="4 5">VKM Ac-666</strain>
    </source>
</reference>
<comment type="similarity">
    <text evidence="1">Belongs to the mycobacterial PPE family.</text>
</comment>
<dbReference type="InterPro" id="IPR000030">
    <property type="entry name" value="PPE_dom"/>
</dbReference>
<feature type="compositionally biased region" description="Gly residues" evidence="2">
    <location>
        <begin position="402"/>
        <end position="430"/>
    </location>
</feature>
<evidence type="ECO:0000313" key="4">
    <source>
        <dbReference type="EMBL" id="KAA5833464.1"/>
    </source>
</evidence>
<feature type="region of interest" description="Disordered" evidence="2">
    <location>
        <begin position="402"/>
        <end position="468"/>
    </location>
</feature>
<evidence type="ECO:0000313" key="5">
    <source>
        <dbReference type="Proteomes" id="UP000323946"/>
    </source>
</evidence>
<comment type="caution">
    <text evidence="4">The sequence shown here is derived from an EMBL/GenBank/DDBJ whole genome shotgun (WGS) entry which is preliminary data.</text>
</comment>
<feature type="compositionally biased region" description="Pro residues" evidence="2">
    <location>
        <begin position="229"/>
        <end position="244"/>
    </location>
</feature>
<organism evidence="4 5">
    <name type="scientific">Saccharopolyspora hirsuta</name>
    <dbReference type="NCBI Taxonomy" id="1837"/>
    <lineage>
        <taxon>Bacteria</taxon>
        <taxon>Bacillati</taxon>
        <taxon>Actinomycetota</taxon>
        <taxon>Actinomycetes</taxon>
        <taxon>Pseudonocardiales</taxon>
        <taxon>Pseudonocardiaceae</taxon>
        <taxon>Saccharopolyspora</taxon>
    </lineage>
</organism>
<feature type="compositionally biased region" description="Gly residues" evidence="2">
    <location>
        <begin position="327"/>
        <end position="336"/>
    </location>
</feature>
<evidence type="ECO:0000256" key="2">
    <source>
        <dbReference type="SAM" id="MobiDB-lite"/>
    </source>
</evidence>
<dbReference type="InterPro" id="IPR038332">
    <property type="entry name" value="PPE_sf"/>
</dbReference>
<feature type="compositionally biased region" description="Polar residues" evidence="2">
    <location>
        <begin position="246"/>
        <end position="260"/>
    </location>
</feature>
<feature type="compositionally biased region" description="Polar residues" evidence="2">
    <location>
        <begin position="300"/>
        <end position="312"/>
    </location>
</feature>
<feature type="region of interest" description="Disordered" evidence="2">
    <location>
        <begin position="223"/>
        <end position="365"/>
    </location>
</feature>
<sequence length="468" mass="45861">MVDVFGAIGDGFSRVTGIGETRAEEHQRLMAEAATAASQKRSQQLAQQQQGLQIEGTDPASITQHDNWNNWDHARLYNQLRESLQPKDINESGDAWIKLGEEIAEIFADLEPETRKAAGDQLQGEAAEAGLSAAKPLQDWGQKFGDSLSGTGYKIQEAGNAAAQTKATLEPPKEFDGLRNGIRSLAPGGGIVDGAQQMMEQREAEQQARQLVQNVYASGYQAVDTSTPTFPPPVDPLNPPPPPDQGRSTPQGISSTPSGISGQPSGSVTGGGSVSGGGGVTGGGSVPGGGLPGGGYTPPAQSGSQWAGQQPNVPGPGLGVPSPGSTPPGGGGGGFLGAMPPGGPGGPGAGGRGAGGLGGAGARGAGAGGMGAGGRAGAGGPGGPGMGAGGRAGVGGLGAGGAGGVAGGGAAGGRGAGGGMGAGAGAGQRGQGSEDQEHDRPSWLEEQDDIWLDDMPKTAPPVFGDWGK</sequence>
<feature type="compositionally biased region" description="Gly residues" evidence="2">
    <location>
        <begin position="268"/>
        <end position="296"/>
    </location>
</feature>
<dbReference type="OrthoDB" id="3681508at2"/>
<protein>
    <recommendedName>
        <fullName evidence="3">PPE domain-containing protein</fullName>
    </recommendedName>
</protein>
<dbReference type="Proteomes" id="UP000323946">
    <property type="component" value="Unassembled WGS sequence"/>
</dbReference>
<dbReference type="Gene3D" id="1.20.1260.20">
    <property type="entry name" value="PPE superfamily"/>
    <property type="match status" value="1"/>
</dbReference>
<proteinExistence type="inferred from homology"/>
<name>A0A5M7C1R0_SACHI</name>
<feature type="compositionally biased region" description="Gly residues" evidence="2">
    <location>
        <begin position="345"/>
        <end position="365"/>
    </location>
</feature>
<dbReference type="EMBL" id="VWPH01000006">
    <property type="protein sequence ID" value="KAA5833464.1"/>
    <property type="molecule type" value="Genomic_DNA"/>
</dbReference>
<keyword evidence="5" id="KW-1185">Reference proteome</keyword>
<gene>
    <name evidence="4" type="ORF">F1721_14345</name>
</gene>
<feature type="domain" description="PPE" evidence="3">
    <location>
        <begin position="82"/>
        <end position="206"/>
    </location>
</feature>